<name>A0A9R0SB08_TRITD</name>
<sequence length="816" mass="90831">MSYSDDESLPRECSWCHDDRGFCDRPHLDEDRRFSIKLEEAFDCDTVLERMGFEDHERNETKKNNLRTHHGMDFEVNLYNSKSVSHFGCPGWEALCKMYDFQEGMFVTMDLGDPDIDQDNLDIWVLVDTLPILPLFDNLFSLTTYFNCSNNVRNMVDRTNYTDGSELTYQEKNHLVAFCIDLENYNIYNKTPPHYGQYVPLVHVLNYGNILGDAMAIAEYWSLSDVAHIRNTSTNCILHIMCELRGSMTEAIYVVVANLEIKRKLEDRECCIVHVRRSSEQQRTAVWLGTGPLVDVFGSRLRSCVYSNILYTKKSEEIQRLGQPKWRLQVVLSWVLAVVLGSVHGHVRRQWGEQVPPESRPHSVTITEFGAVGDGRTLNTLPFQNAVFYARSFADKGGAQLYVPKGRWLTGSFNLTSHLTLFLEKDAIIVGTEVMDLSGKRQCSSIVLFVGTLDGRGNSMQIPDQQGSSWLESSQWPIVEPLPSYGQGLDLPGPRHCSLINGYNLTDVVITGNNGLIDGQGLVWWDWLRSHELNHSRPHLVEFLYSEEIVISNLTFLNSPAWSIHPVYCSNVKVHNVTIKTLLDAPLTDGIVPDSCLNVCIEDSTISVSHEAISVKSGLDKYGISIGRPTSDIHISRVDLQASSGAALAFGSEMSGGISGIHADHLRIHGSDKGFSLKTTPGRGGYIKEVIISDVEMDGIRVAIEFIGNLSSHPDDDFDPSELPVIDQITLKNMVGTNISVAGILLGIDSDPFTAICLSNLSFSITDSLHSSPWSCSNVSGYSESVLPEPCSELYAPSSNSSICFSLPSYSALDVA</sequence>
<dbReference type="Gramene" id="TRITD4Av1G129270.1">
    <property type="protein sequence ID" value="TRITD4Av1G129270.1"/>
    <property type="gene ID" value="TRITD4Av1G129270"/>
</dbReference>
<dbReference type="InterPro" id="IPR000743">
    <property type="entry name" value="Glyco_hydro_28"/>
</dbReference>
<comment type="similarity">
    <text evidence="1 4">Belongs to the glycosyl hydrolase 28 family.</text>
</comment>
<dbReference type="EMBL" id="LT934117">
    <property type="protein sequence ID" value="VAH92006.1"/>
    <property type="molecule type" value="Genomic_DNA"/>
</dbReference>
<proteinExistence type="inferred from homology"/>
<keyword evidence="6" id="KW-1185">Reference proteome</keyword>
<gene>
    <name evidence="5" type="ORF">TRITD_4Av1G129270</name>
</gene>
<dbReference type="InterPro" id="IPR011050">
    <property type="entry name" value="Pectin_lyase_fold/virulence"/>
</dbReference>
<dbReference type="InterPro" id="IPR051801">
    <property type="entry name" value="GH28_Enzymes"/>
</dbReference>
<evidence type="ECO:0008006" key="7">
    <source>
        <dbReference type="Google" id="ProtNLM"/>
    </source>
</evidence>
<dbReference type="Proteomes" id="UP000324705">
    <property type="component" value="Chromosome 4A"/>
</dbReference>
<reference evidence="5 6" key="1">
    <citation type="submission" date="2017-09" db="EMBL/GenBank/DDBJ databases">
        <authorList>
            <consortium name="International Durum Wheat Genome Sequencing Consortium (IDWGSC)"/>
            <person name="Milanesi L."/>
        </authorList>
    </citation>
    <scope>NUCLEOTIDE SEQUENCE [LARGE SCALE GENOMIC DNA]</scope>
    <source>
        <strain evidence="6">cv. Svevo</strain>
    </source>
</reference>
<keyword evidence="3 4" id="KW-0326">Glycosidase</keyword>
<dbReference type="GO" id="GO:0005975">
    <property type="term" value="P:carbohydrate metabolic process"/>
    <property type="evidence" value="ECO:0007669"/>
    <property type="project" value="InterPro"/>
</dbReference>
<dbReference type="InterPro" id="IPR012334">
    <property type="entry name" value="Pectin_lyas_fold"/>
</dbReference>
<evidence type="ECO:0000313" key="6">
    <source>
        <dbReference type="Proteomes" id="UP000324705"/>
    </source>
</evidence>
<dbReference type="PANTHER" id="PTHR31339">
    <property type="entry name" value="PECTIN LYASE-RELATED"/>
    <property type="match status" value="1"/>
</dbReference>
<evidence type="ECO:0000256" key="2">
    <source>
        <dbReference type="ARBA" id="ARBA00022801"/>
    </source>
</evidence>
<dbReference type="AlphaFoldDB" id="A0A9R0SB08"/>
<dbReference type="Pfam" id="PF00295">
    <property type="entry name" value="Glyco_hydro_28"/>
    <property type="match status" value="1"/>
</dbReference>
<dbReference type="SUPFAM" id="SSF51126">
    <property type="entry name" value="Pectin lyase-like"/>
    <property type="match status" value="1"/>
</dbReference>
<dbReference type="Gene3D" id="2.160.20.10">
    <property type="entry name" value="Single-stranded right-handed beta-helix, Pectin lyase-like"/>
    <property type="match status" value="1"/>
</dbReference>
<evidence type="ECO:0000256" key="4">
    <source>
        <dbReference type="RuleBase" id="RU361169"/>
    </source>
</evidence>
<evidence type="ECO:0000256" key="1">
    <source>
        <dbReference type="ARBA" id="ARBA00008834"/>
    </source>
</evidence>
<protein>
    <recommendedName>
        <fullName evidence="7">Polygalacturonase</fullName>
    </recommendedName>
</protein>
<organism evidence="5 6">
    <name type="scientific">Triticum turgidum subsp. durum</name>
    <name type="common">Durum wheat</name>
    <name type="synonym">Triticum durum</name>
    <dbReference type="NCBI Taxonomy" id="4567"/>
    <lineage>
        <taxon>Eukaryota</taxon>
        <taxon>Viridiplantae</taxon>
        <taxon>Streptophyta</taxon>
        <taxon>Embryophyta</taxon>
        <taxon>Tracheophyta</taxon>
        <taxon>Spermatophyta</taxon>
        <taxon>Magnoliopsida</taxon>
        <taxon>Liliopsida</taxon>
        <taxon>Poales</taxon>
        <taxon>Poaceae</taxon>
        <taxon>BOP clade</taxon>
        <taxon>Pooideae</taxon>
        <taxon>Triticodae</taxon>
        <taxon>Triticeae</taxon>
        <taxon>Triticinae</taxon>
        <taxon>Triticum</taxon>
    </lineage>
</organism>
<evidence type="ECO:0000313" key="5">
    <source>
        <dbReference type="EMBL" id="VAH92006.1"/>
    </source>
</evidence>
<evidence type="ECO:0000256" key="3">
    <source>
        <dbReference type="ARBA" id="ARBA00023295"/>
    </source>
</evidence>
<keyword evidence="2 4" id="KW-0378">Hydrolase</keyword>
<dbReference type="GO" id="GO:0004650">
    <property type="term" value="F:polygalacturonase activity"/>
    <property type="evidence" value="ECO:0007669"/>
    <property type="project" value="InterPro"/>
</dbReference>
<accession>A0A9R0SB08</accession>
<dbReference type="PANTHER" id="PTHR31339:SF5">
    <property type="entry name" value="HYDROLASE FAMILY 28 PROTEIN, PUTATIVE, EXPRESSED-RELATED"/>
    <property type="match status" value="1"/>
</dbReference>